<dbReference type="SMART" id="SM00516">
    <property type="entry name" value="SEC14"/>
    <property type="match status" value="1"/>
</dbReference>
<dbReference type="GeneID" id="37018541"/>
<dbReference type="AlphaFoldDB" id="A0A316V464"/>
<dbReference type="SMART" id="SM01100">
    <property type="entry name" value="CRAL_TRIO_N"/>
    <property type="match status" value="1"/>
</dbReference>
<dbReference type="InterPro" id="IPR001251">
    <property type="entry name" value="CRAL-TRIO_dom"/>
</dbReference>
<evidence type="ECO:0000313" key="4">
    <source>
        <dbReference type="Proteomes" id="UP000245771"/>
    </source>
</evidence>
<dbReference type="Proteomes" id="UP000245771">
    <property type="component" value="Unassembled WGS sequence"/>
</dbReference>
<feature type="compositionally biased region" description="Basic and acidic residues" evidence="1">
    <location>
        <begin position="49"/>
        <end position="76"/>
    </location>
</feature>
<dbReference type="PROSITE" id="PS50191">
    <property type="entry name" value="CRAL_TRIO"/>
    <property type="match status" value="1"/>
</dbReference>
<dbReference type="SUPFAM" id="SSF46938">
    <property type="entry name" value="CRAL/TRIO N-terminal domain"/>
    <property type="match status" value="1"/>
</dbReference>
<dbReference type="InterPro" id="IPR011074">
    <property type="entry name" value="CRAL/TRIO_N_dom"/>
</dbReference>
<dbReference type="PANTHER" id="PTHR46590:SF1">
    <property type="entry name" value="PHOSPHATIDYLINOSITOL TRANSFER PROTEIN CSR1"/>
    <property type="match status" value="1"/>
</dbReference>
<feature type="non-terminal residue" evidence="3">
    <location>
        <position position="438"/>
    </location>
</feature>
<evidence type="ECO:0000313" key="3">
    <source>
        <dbReference type="EMBL" id="PWN32337.1"/>
    </source>
</evidence>
<dbReference type="Pfam" id="PF00650">
    <property type="entry name" value="CRAL_TRIO"/>
    <property type="match status" value="1"/>
</dbReference>
<gene>
    <name evidence="3" type="ORF">FA14DRAFT_126774</name>
</gene>
<accession>A0A316V464</accession>
<feature type="region of interest" description="Disordered" evidence="1">
    <location>
        <begin position="42"/>
        <end position="78"/>
    </location>
</feature>
<protein>
    <submittedName>
        <fullName evidence="3">CRAL/TRIO domain-containing protein</fullName>
    </submittedName>
</protein>
<dbReference type="InterPro" id="IPR036273">
    <property type="entry name" value="CRAL/TRIO_N_dom_sf"/>
</dbReference>
<dbReference type="InterPro" id="IPR036865">
    <property type="entry name" value="CRAL-TRIO_dom_sf"/>
</dbReference>
<evidence type="ECO:0000259" key="2">
    <source>
        <dbReference type="PROSITE" id="PS50191"/>
    </source>
</evidence>
<dbReference type="Pfam" id="PF03765">
    <property type="entry name" value="CRAL_TRIO_N"/>
    <property type="match status" value="1"/>
</dbReference>
<feature type="domain" description="CRAL-TRIO" evidence="2">
    <location>
        <begin position="155"/>
        <end position="314"/>
    </location>
</feature>
<reference evidence="3 4" key="1">
    <citation type="journal article" date="2018" name="Mol. Biol. Evol.">
        <title>Broad Genomic Sampling Reveals a Smut Pathogenic Ancestry of the Fungal Clade Ustilaginomycotina.</title>
        <authorList>
            <person name="Kijpornyongpan T."/>
            <person name="Mondo S.J."/>
            <person name="Barry K."/>
            <person name="Sandor L."/>
            <person name="Lee J."/>
            <person name="Lipzen A."/>
            <person name="Pangilinan J."/>
            <person name="LaButti K."/>
            <person name="Hainaut M."/>
            <person name="Henrissat B."/>
            <person name="Grigoriev I.V."/>
            <person name="Spatafora J.W."/>
            <person name="Aime M.C."/>
        </authorList>
    </citation>
    <scope>NUCLEOTIDE SEQUENCE [LARGE SCALE GENOMIC DNA]</scope>
    <source>
        <strain evidence="3 4">MCA 3882</strain>
    </source>
</reference>
<dbReference type="InterPro" id="IPR052432">
    <property type="entry name" value="PITP/CRAL-TRIO"/>
</dbReference>
<dbReference type="SUPFAM" id="SSF52087">
    <property type="entry name" value="CRAL/TRIO domain"/>
    <property type="match status" value="1"/>
</dbReference>
<dbReference type="Gene3D" id="3.40.525.10">
    <property type="entry name" value="CRAL-TRIO lipid binding domain"/>
    <property type="match status" value="1"/>
</dbReference>
<dbReference type="EMBL" id="KZ819606">
    <property type="protein sequence ID" value="PWN32337.1"/>
    <property type="molecule type" value="Genomic_DNA"/>
</dbReference>
<keyword evidence="4" id="KW-1185">Reference proteome</keyword>
<evidence type="ECO:0000256" key="1">
    <source>
        <dbReference type="SAM" id="MobiDB-lite"/>
    </source>
</evidence>
<name>A0A316V464_9BASI</name>
<dbReference type="OrthoDB" id="43460at2759"/>
<dbReference type="CDD" id="cd00170">
    <property type="entry name" value="SEC14"/>
    <property type="match status" value="1"/>
</dbReference>
<proteinExistence type="predicted"/>
<dbReference type="PANTHER" id="PTHR46590">
    <property type="entry name" value="PHOSPHATIDYLINOSITOL TRANSFER PROTEIN CSR1-RELATED"/>
    <property type="match status" value="1"/>
</dbReference>
<dbReference type="FunCoup" id="A0A316V464">
    <property type="interactions" value="92"/>
</dbReference>
<dbReference type="InParanoid" id="A0A316V464"/>
<sequence length="438" mass="50230">MPAADIPLQEGYIGNLTEDQHSSLVRMWESYFDICDRARGNASKGQGFTEDKTGGDLKKSGIPDDDKAKDEAKRQQEQQGMNALMEEYGPEALRDSWWNFVRGDNPDGNMLRFIRARKGDVERGLAMMATCLKWRLDTDVESFILKGDLVNSEEIPKFLEQQKSGKVFSLGCTAKEQPICYVIMAKHSVFGQPAASMQKFIVTQMETFRLLMHPPNDKATIFFDLKGFGVKQMDFVSLLYLVKVLESYYPESLGTMYVSNAPWIFWGFWRAVKNLLDPVVRNKIKFIAKPEDTEGDVPEDMMIEYCGGKVSTDFEFVDPRNGENDPQQDKETKEKLLKRHRSLTDKYEEVTRAWCKAGGKDDKLQEQRDILVKKLRLSQFELEPYTRGLTAYHRNGVLPPENAGISVFDYQQKDAPTRRQVLGRKSCRKSIEQQLYAI</sequence>
<dbReference type="RefSeq" id="XP_025352639.1">
    <property type="nucleotide sequence ID" value="XM_025496760.1"/>
</dbReference>
<organism evidence="3 4">
    <name type="scientific">Meira miltonrushii</name>
    <dbReference type="NCBI Taxonomy" id="1280837"/>
    <lineage>
        <taxon>Eukaryota</taxon>
        <taxon>Fungi</taxon>
        <taxon>Dikarya</taxon>
        <taxon>Basidiomycota</taxon>
        <taxon>Ustilaginomycotina</taxon>
        <taxon>Exobasidiomycetes</taxon>
        <taxon>Exobasidiales</taxon>
        <taxon>Brachybasidiaceae</taxon>
        <taxon>Meira</taxon>
    </lineage>
</organism>